<keyword evidence="7" id="KW-1185">Reference proteome</keyword>
<dbReference type="PANTHER" id="PTHR45772">
    <property type="entry name" value="CONSERVED COMPONENT OF ABC TRANSPORTER FOR NATURAL AMINO ACIDS-RELATED"/>
    <property type="match status" value="1"/>
</dbReference>
<dbReference type="PROSITE" id="PS50893">
    <property type="entry name" value="ABC_TRANSPORTER_2"/>
    <property type="match status" value="1"/>
</dbReference>
<evidence type="ECO:0000256" key="2">
    <source>
        <dbReference type="ARBA" id="ARBA00022741"/>
    </source>
</evidence>
<dbReference type="AlphaFoldDB" id="A0A1H1SJ25"/>
<dbReference type="GO" id="GO:0005886">
    <property type="term" value="C:plasma membrane"/>
    <property type="evidence" value="ECO:0007669"/>
    <property type="project" value="TreeGrafter"/>
</dbReference>
<evidence type="ECO:0000256" key="1">
    <source>
        <dbReference type="ARBA" id="ARBA00022448"/>
    </source>
</evidence>
<proteinExistence type="predicted"/>
<dbReference type="InterPro" id="IPR051120">
    <property type="entry name" value="ABC_AA/LPS_Transport"/>
</dbReference>
<dbReference type="Pfam" id="PF12399">
    <property type="entry name" value="BCA_ABC_TP_C"/>
    <property type="match status" value="1"/>
</dbReference>
<dbReference type="CDD" id="cd03219">
    <property type="entry name" value="ABC_Mj1267_LivG_branched"/>
    <property type="match status" value="1"/>
</dbReference>
<dbReference type="GO" id="GO:0042941">
    <property type="term" value="P:D-alanine transmembrane transport"/>
    <property type="evidence" value="ECO:0007669"/>
    <property type="project" value="TreeGrafter"/>
</dbReference>
<dbReference type="GO" id="GO:1903805">
    <property type="term" value="P:L-valine import across plasma membrane"/>
    <property type="evidence" value="ECO:0007669"/>
    <property type="project" value="TreeGrafter"/>
</dbReference>
<dbReference type="Proteomes" id="UP000243904">
    <property type="component" value="Chromosome I"/>
</dbReference>
<evidence type="ECO:0000256" key="3">
    <source>
        <dbReference type="ARBA" id="ARBA00022840"/>
    </source>
</evidence>
<feature type="domain" description="ABC transporter" evidence="5">
    <location>
        <begin position="4"/>
        <end position="253"/>
    </location>
</feature>
<dbReference type="FunFam" id="3.40.50.300:FF:000421">
    <property type="entry name" value="Branched-chain amino acid ABC transporter ATP-binding protein"/>
    <property type="match status" value="1"/>
</dbReference>
<evidence type="ECO:0000313" key="7">
    <source>
        <dbReference type="Proteomes" id="UP000243904"/>
    </source>
</evidence>
<evidence type="ECO:0000313" key="6">
    <source>
        <dbReference type="EMBL" id="SDS47746.1"/>
    </source>
</evidence>
<dbReference type="GO" id="GO:0015188">
    <property type="term" value="F:L-isoleucine transmembrane transporter activity"/>
    <property type="evidence" value="ECO:0007669"/>
    <property type="project" value="TreeGrafter"/>
</dbReference>
<dbReference type="GO" id="GO:0015192">
    <property type="term" value="F:L-phenylalanine transmembrane transporter activity"/>
    <property type="evidence" value="ECO:0007669"/>
    <property type="project" value="TreeGrafter"/>
</dbReference>
<gene>
    <name evidence="6" type="ORF">SAMN05444158_2179</name>
</gene>
<protein>
    <submittedName>
        <fullName evidence="6">Amino acid/amide ABC transporter ATP-binding protein 1, HAAT family</fullName>
    </submittedName>
</protein>
<dbReference type="GO" id="GO:0015808">
    <property type="term" value="P:L-alanine transport"/>
    <property type="evidence" value="ECO:0007669"/>
    <property type="project" value="TreeGrafter"/>
</dbReference>
<dbReference type="Gene3D" id="3.40.50.300">
    <property type="entry name" value="P-loop containing nucleotide triphosphate hydrolases"/>
    <property type="match status" value="1"/>
</dbReference>
<dbReference type="InterPro" id="IPR032823">
    <property type="entry name" value="BCA_ABC_TP_C"/>
</dbReference>
<name>A0A1H1SJ25_9BRAD</name>
<dbReference type="GO" id="GO:0005304">
    <property type="term" value="F:L-valine transmembrane transporter activity"/>
    <property type="evidence" value="ECO:0007669"/>
    <property type="project" value="TreeGrafter"/>
</dbReference>
<evidence type="ECO:0000256" key="4">
    <source>
        <dbReference type="ARBA" id="ARBA00024722"/>
    </source>
</evidence>
<dbReference type="Pfam" id="PF00005">
    <property type="entry name" value="ABC_tran"/>
    <property type="match status" value="1"/>
</dbReference>
<sequence>MALLSVRDLTQRFSGLTALDDVSFDVEEGAIVGLIGPNGAGKTTMINLITGICRPTSGDILFGGKSLVGRKPHQIARDGIGRTFQQIRLFDQLSVVENVMVGMDSHLRTSYGAAVLDLPSVAREEAKMRADALTLLAEGRGGLEAFSERRAGELPYADKRRLEIVRALATRPRLLLLDEPAAGMALQEIRNLVHDLLRIRSKGTTIILIEHKMRLIEGVTDKVIVLDYGRKIAEGSFDEIRRDARVIEAYLGRGYANAGAEEN</sequence>
<evidence type="ECO:0000259" key="5">
    <source>
        <dbReference type="PROSITE" id="PS50893"/>
    </source>
</evidence>
<dbReference type="SMART" id="SM00382">
    <property type="entry name" value="AAA"/>
    <property type="match status" value="1"/>
</dbReference>
<dbReference type="InterPro" id="IPR027417">
    <property type="entry name" value="P-loop_NTPase"/>
</dbReference>
<dbReference type="GO" id="GO:0005524">
    <property type="term" value="F:ATP binding"/>
    <property type="evidence" value="ECO:0007669"/>
    <property type="project" value="UniProtKB-KW"/>
</dbReference>
<dbReference type="GO" id="GO:1903806">
    <property type="term" value="P:L-isoleucine import across plasma membrane"/>
    <property type="evidence" value="ECO:0007669"/>
    <property type="project" value="TreeGrafter"/>
</dbReference>
<dbReference type="InterPro" id="IPR003593">
    <property type="entry name" value="AAA+_ATPase"/>
</dbReference>
<dbReference type="RefSeq" id="WP_100381080.1">
    <property type="nucleotide sequence ID" value="NZ_LT629750.1"/>
</dbReference>
<reference evidence="7" key="1">
    <citation type="submission" date="2016-10" db="EMBL/GenBank/DDBJ databases">
        <authorList>
            <person name="Varghese N."/>
            <person name="Submissions S."/>
        </authorList>
    </citation>
    <scope>NUCLEOTIDE SEQUENCE [LARGE SCALE GENOMIC DNA]</scope>
    <source>
        <strain evidence="7">GAS369</strain>
    </source>
</reference>
<dbReference type="GO" id="GO:0016887">
    <property type="term" value="F:ATP hydrolysis activity"/>
    <property type="evidence" value="ECO:0007669"/>
    <property type="project" value="InterPro"/>
</dbReference>
<dbReference type="InterPro" id="IPR003439">
    <property type="entry name" value="ABC_transporter-like_ATP-bd"/>
</dbReference>
<accession>A0A1H1SJ25</accession>
<dbReference type="EMBL" id="LT629750">
    <property type="protein sequence ID" value="SDS47746.1"/>
    <property type="molecule type" value="Genomic_DNA"/>
</dbReference>
<keyword evidence="2" id="KW-0547">Nucleotide-binding</keyword>
<organism evidence="6 7">
    <name type="scientific">Bradyrhizobium canariense</name>
    <dbReference type="NCBI Taxonomy" id="255045"/>
    <lineage>
        <taxon>Bacteria</taxon>
        <taxon>Pseudomonadati</taxon>
        <taxon>Pseudomonadota</taxon>
        <taxon>Alphaproteobacteria</taxon>
        <taxon>Hyphomicrobiales</taxon>
        <taxon>Nitrobacteraceae</taxon>
        <taxon>Bradyrhizobium</taxon>
    </lineage>
</organism>
<dbReference type="SUPFAM" id="SSF52540">
    <property type="entry name" value="P-loop containing nucleoside triphosphate hydrolases"/>
    <property type="match status" value="1"/>
</dbReference>
<comment type="function">
    <text evidence="4">Involved in beta-(1--&gt;2)glucan export. Transmembrane domains (TMD) form a pore in the inner membrane and the ATP-binding domain (NBD) is responsible for energy generation.</text>
</comment>
<keyword evidence="3 6" id="KW-0067">ATP-binding</keyword>
<dbReference type="PANTHER" id="PTHR45772:SF7">
    <property type="entry name" value="AMINO ACID ABC TRANSPORTER ATP-BINDING PROTEIN"/>
    <property type="match status" value="1"/>
</dbReference>
<keyword evidence="1" id="KW-0813">Transport</keyword>